<organism evidence="2 3">
    <name type="scientific">Streptomyces synnematoformans</name>
    <dbReference type="NCBI Taxonomy" id="415721"/>
    <lineage>
        <taxon>Bacteria</taxon>
        <taxon>Bacillati</taxon>
        <taxon>Actinomycetota</taxon>
        <taxon>Actinomycetes</taxon>
        <taxon>Kitasatosporales</taxon>
        <taxon>Streptomycetaceae</taxon>
        <taxon>Streptomyces</taxon>
    </lineage>
</organism>
<dbReference type="Pfam" id="PF01135">
    <property type="entry name" value="PCMT"/>
    <property type="match status" value="1"/>
</dbReference>
<dbReference type="Proteomes" id="UP001500443">
    <property type="component" value="Unassembled WGS sequence"/>
</dbReference>
<comment type="caution">
    <text evidence="2">The sequence shown here is derived from an EMBL/GenBank/DDBJ whole genome shotgun (WGS) entry which is preliminary data.</text>
</comment>
<evidence type="ECO:0000256" key="1">
    <source>
        <dbReference type="SAM" id="MobiDB-lite"/>
    </source>
</evidence>
<proteinExistence type="predicted"/>
<dbReference type="SUPFAM" id="SSF53335">
    <property type="entry name" value="S-adenosyl-L-methionine-dependent methyltransferases"/>
    <property type="match status" value="1"/>
</dbReference>
<accession>A0ABN2XM77</accession>
<evidence type="ECO:0000313" key="3">
    <source>
        <dbReference type="Proteomes" id="UP001500443"/>
    </source>
</evidence>
<reference evidence="2 3" key="1">
    <citation type="journal article" date="2019" name="Int. J. Syst. Evol. Microbiol.">
        <title>The Global Catalogue of Microorganisms (GCM) 10K type strain sequencing project: providing services to taxonomists for standard genome sequencing and annotation.</title>
        <authorList>
            <consortium name="The Broad Institute Genomics Platform"/>
            <consortium name="The Broad Institute Genome Sequencing Center for Infectious Disease"/>
            <person name="Wu L."/>
            <person name="Ma J."/>
        </authorList>
    </citation>
    <scope>NUCLEOTIDE SEQUENCE [LARGE SCALE GENOMIC DNA]</scope>
    <source>
        <strain evidence="2 3">JCM 15481</strain>
    </source>
</reference>
<name>A0ABN2XM77_9ACTN</name>
<feature type="region of interest" description="Disordered" evidence="1">
    <location>
        <begin position="96"/>
        <end position="143"/>
    </location>
</feature>
<feature type="compositionally biased region" description="Low complexity" evidence="1">
    <location>
        <begin position="110"/>
        <end position="134"/>
    </location>
</feature>
<gene>
    <name evidence="2" type="ORF">GCM10009802_13140</name>
</gene>
<evidence type="ECO:0008006" key="4">
    <source>
        <dbReference type="Google" id="ProtNLM"/>
    </source>
</evidence>
<protein>
    <recommendedName>
        <fullName evidence="4">Protein-L-isoaspartate O-methyltransferase</fullName>
    </recommendedName>
</protein>
<dbReference type="Gene3D" id="3.40.50.150">
    <property type="entry name" value="Vaccinia Virus protein VP39"/>
    <property type="match status" value="1"/>
</dbReference>
<evidence type="ECO:0000313" key="2">
    <source>
        <dbReference type="EMBL" id="GAA2114049.1"/>
    </source>
</evidence>
<dbReference type="InterPro" id="IPR029063">
    <property type="entry name" value="SAM-dependent_MTases_sf"/>
</dbReference>
<dbReference type="RefSeq" id="WP_344288784.1">
    <property type="nucleotide sequence ID" value="NZ_BAAAPF010000021.1"/>
</dbReference>
<dbReference type="EMBL" id="BAAAPF010000021">
    <property type="protein sequence ID" value="GAA2114049.1"/>
    <property type="molecule type" value="Genomic_DNA"/>
</dbReference>
<sequence>MSTATPLAKRLRRRMADSLLTAGALTSPGWHRAFATVPREAFVPEFSVRAADGASGLRRRLGLTQHDTATNSSTRPHMMALMLEALRPLDGARILEVGTGTGYNDKSTPEEPSSPTSATASPPSASTRTTAPPAASCPPSPPS</sequence>
<keyword evidence="3" id="KW-1185">Reference proteome</keyword>